<evidence type="ECO:0000313" key="2">
    <source>
        <dbReference type="EMBL" id="EGV08019.1"/>
    </source>
</evidence>
<dbReference type="Proteomes" id="UP000003287">
    <property type="component" value="Unassembled WGS sequence"/>
</dbReference>
<accession>F9P848</accession>
<name>F9P848_STRCV</name>
<feature type="chain" id="PRO_5003393003" evidence="1">
    <location>
        <begin position="30"/>
        <end position="109"/>
    </location>
</feature>
<protein>
    <submittedName>
        <fullName evidence="2">Conserved domain protein</fullName>
    </submittedName>
</protein>
<reference evidence="2 3" key="1">
    <citation type="submission" date="2011-06" db="EMBL/GenBank/DDBJ databases">
        <authorList>
            <person name="Harkins D.M."/>
            <person name="Madupu R."/>
            <person name="Durkin A.S."/>
            <person name="Torralba M."/>
            <person name="Methe B."/>
            <person name="Sutton G.G."/>
            <person name="Nelson K.E."/>
        </authorList>
    </citation>
    <scope>NUCLEOTIDE SEQUENCE [LARGE SCALE GENOMIC DNA]</scope>
    <source>
        <strain evidence="2 3">SK1060</strain>
    </source>
</reference>
<sequence>MTGRIIKKWMSLLLAVTMLISMASLNVSASETDKTYQAYDASKHRKVISKNGTTDSEWSLCMDHHKKLQGKPIKPQENIQKTKMLRKIRILVTVGKEIFRKSKGCYFIN</sequence>
<keyword evidence="1" id="KW-0732">Signal</keyword>
<organism evidence="2 3">
    <name type="scientific">Streptococcus constellatus subsp. pharyngis SK1060 = CCUG 46377</name>
    <dbReference type="NCBI Taxonomy" id="1035184"/>
    <lineage>
        <taxon>Bacteria</taxon>
        <taxon>Bacillati</taxon>
        <taxon>Bacillota</taxon>
        <taxon>Bacilli</taxon>
        <taxon>Lactobacillales</taxon>
        <taxon>Streptococcaceae</taxon>
        <taxon>Streptococcus</taxon>
        <taxon>Streptococcus anginosus group</taxon>
    </lineage>
</organism>
<feature type="signal peptide" evidence="1">
    <location>
        <begin position="1"/>
        <end position="29"/>
    </location>
</feature>
<dbReference type="EMBL" id="AFUP01000004">
    <property type="protein sequence ID" value="EGV08019.1"/>
    <property type="molecule type" value="Genomic_DNA"/>
</dbReference>
<gene>
    <name evidence="2" type="ORF">HMPREF1042_1402</name>
</gene>
<evidence type="ECO:0000313" key="3">
    <source>
        <dbReference type="Proteomes" id="UP000003287"/>
    </source>
</evidence>
<proteinExistence type="predicted"/>
<evidence type="ECO:0000256" key="1">
    <source>
        <dbReference type="SAM" id="SignalP"/>
    </source>
</evidence>
<dbReference type="AlphaFoldDB" id="F9P848"/>